<evidence type="ECO:0000313" key="3">
    <source>
        <dbReference type="Proteomes" id="UP000799772"/>
    </source>
</evidence>
<feature type="region of interest" description="Disordered" evidence="1">
    <location>
        <begin position="382"/>
        <end position="402"/>
    </location>
</feature>
<keyword evidence="3" id="KW-1185">Reference proteome</keyword>
<organism evidence="2 3">
    <name type="scientific">Rhizodiscina lignyota</name>
    <dbReference type="NCBI Taxonomy" id="1504668"/>
    <lineage>
        <taxon>Eukaryota</taxon>
        <taxon>Fungi</taxon>
        <taxon>Dikarya</taxon>
        <taxon>Ascomycota</taxon>
        <taxon>Pezizomycotina</taxon>
        <taxon>Dothideomycetes</taxon>
        <taxon>Pleosporomycetidae</taxon>
        <taxon>Aulographales</taxon>
        <taxon>Rhizodiscinaceae</taxon>
        <taxon>Rhizodiscina</taxon>
    </lineage>
</organism>
<dbReference type="AlphaFoldDB" id="A0A9P4IND3"/>
<protein>
    <submittedName>
        <fullName evidence="2">Uncharacterized protein</fullName>
    </submittedName>
</protein>
<evidence type="ECO:0000256" key="1">
    <source>
        <dbReference type="SAM" id="MobiDB-lite"/>
    </source>
</evidence>
<reference evidence="2" key="1">
    <citation type="journal article" date="2020" name="Stud. Mycol.">
        <title>101 Dothideomycetes genomes: a test case for predicting lifestyles and emergence of pathogens.</title>
        <authorList>
            <person name="Haridas S."/>
            <person name="Albert R."/>
            <person name="Binder M."/>
            <person name="Bloem J."/>
            <person name="Labutti K."/>
            <person name="Salamov A."/>
            <person name="Andreopoulos B."/>
            <person name="Baker S."/>
            <person name="Barry K."/>
            <person name="Bills G."/>
            <person name="Bluhm B."/>
            <person name="Cannon C."/>
            <person name="Castanera R."/>
            <person name="Culley D."/>
            <person name="Daum C."/>
            <person name="Ezra D."/>
            <person name="Gonzalez J."/>
            <person name="Henrissat B."/>
            <person name="Kuo A."/>
            <person name="Liang C."/>
            <person name="Lipzen A."/>
            <person name="Lutzoni F."/>
            <person name="Magnuson J."/>
            <person name="Mondo S."/>
            <person name="Nolan M."/>
            <person name="Ohm R."/>
            <person name="Pangilinan J."/>
            <person name="Park H.-J."/>
            <person name="Ramirez L."/>
            <person name="Alfaro M."/>
            <person name="Sun H."/>
            <person name="Tritt A."/>
            <person name="Yoshinaga Y."/>
            <person name="Zwiers L.-H."/>
            <person name="Turgeon B."/>
            <person name="Goodwin S."/>
            <person name="Spatafora J."/>
            <person name="Crous P."/>
            <person name="Grigoriev I."/>
        </authorList>
    </citation>
    <scope>NUCLEOTIDE SEQUENCE</scope>
    <source>
        <strain evidence="2">CBS 133067</strain>
    </source>
</reference>
<name>A0A9P4IND3_9PEZI</name>
<evidence type="ECO:0000313" key="2">
    <source>
        <dbReference type="EMBL" id="KAF2104691.1"/>
    </source>
</evidence>
<sequence length="417" mass="45682">MVSMKSTKSSRTKIRFASELDLHDEANPGTSLAAVTDGEHILLYYEDRRARIREINLPSYYNEDVEVLKKEVAKDAIGPCAIAAYVVPEDEAFANKPTVRVIYQKQKKDACLSQKVRVLYDEPWADLELHGAAGSTPLPRETSSGACALHEALPSLGVQGEHEMIFLTAYGLPGAAEYRGSSHTDAKFHRKPVPTFEAPRFTCFKRGSTGNRRWMPAARQPPVTSAWNPRTSLACRALPNDGGEDACVEVYSQDIAGNICMLRRATEWQAQQTIIKAAEVKPQGSPLAVAPDPVDPRRAHVIFVDMAGFISDYFGGSKTHIAKYHSGGLAAITYSKGRIIVFFGYTDCSIPFDKRCTGINSYVYERGAWKFGKVVLRAVEGRQSAETVPPTPTESVHGGPEDVAATLRDLGISETAD</sequence>
<accession>A0A9P4IND3</accession>
<dbReference type="EMBL" id="ML978121">
    <property type="protein sequence ID" value="KAF2104691.1"/>
    <property type="molecule type" value="Genomic_DNA"/>
</dbReference>
<comment type="caution">
    <text evidence="2">The sequence shown here is derived from an EMBL/GenBank/DDBJ whole genome shotgun (WGS) entry which is preliminary data.</text>
</comment>
<dbReference type="Proteomes" id="UP000799772">
    <property type="component" value="Unassembled WGS sequence"/>
</dbReference>
<gene>
    <name evidence="2" type="ORF">NA57DRAFT_51504</name>
</gene>
<proteinExistence type="predicted"/>
<dbReference type="Gene3D" id="2.120.10.70">
    <property type="entry name" value="Fucose-specific lectin"/>
    <property type="match status" value="1"/>
</dbReference>